<keyword evidence="2" id="KW-1185">Reference proteome</keyword>
<gene>
    <name evidence="1" type="ORF">OG835_16025</name>
</gene>
<dbReference type="EMBL" id="CP109109">
    <property type="protein sequence ID" value="WSB98383.1"/>
    <property type="molecule type" value="Genomic_DNA"/>
</dbReference>
<evidence type="ECO:0000313" key="2">
    <source>
        <dbReference type="Proteomes" id="UP001348369"/>
    </source>
</evidence>
<evidence type="ECO:0000313" key="1">
    <source>
        <dbReference type="EMBL" id="WSB98383.1"/>
    </source>
</evidence>
<sequence>MAGTMYTTVDSPLGELLLVGEESATANGGVALASLSLPGQKGAAVVQDGCVRADEAFEEIAGQLRSYFEGTLTRFRIEYADSGTDFQRRVWQAVDAIPYGVTVTYGQIAGQVGSSGAGVRAVGTAIGRNPLLVVRPCHRVIGADGALRGYAGGVDRKERLLGLEGALV</sequence>
<protein>
    <submittedName>
        <fullName evidence="1">Methylated-DNA--[protein]-cysteine S-methyltransferase</fullName>
    </submittedName>
</protein>
<name>A0ACD4ZJL0_9ACTN</name>
<reference evidence="1" key="1">
    <citation type="submission" date="2022-10" db="EMBL/GenBank/DDBJ databases">
        <title>The complete genomes of actinobacterial strains from the NBC collection.</title>
        <authorList>
            <person name="Joergensen T.S."/>
            <person name="Alvarez Arevalo M."/>
            <person name="Sterndorff E.B."/>
            <person name="Faurdal D."/>
            <person name="Vuksanovic O."/>
            <person name="Mourched A.-S."/>
            <person name="Charusanti P."/>
            <person name="Shaw S."/>
            <person name="Blin K."/>
            <person name="Weber T."/>
        </authorList>
    </citation>
    <scope>NUCLEOTIDE SEQUENCE</scope>
    <source>
        <strain evidence="1">NBC 01771</strain>
    </source>
</reference>
<proteinExistence type="predicted"/>
<organism evidence="1 2">
    <name type="scientific">Streptomyces scopuliridis</name>
    <dbReference type="NCBI Taxonomy" id="452529"/>
    <lineage>
        <taxon>Bacteria</taxon>
        <taxon>Bacillati</taxon>
        <taxon>Actinomycetota</taxon>
        <taxon>Actinomycetes</taxon>
        <taxon>Kitasatosporales</taxon>
        <taxon>Streptomycetaceae</taxon>
        <taxon>Streptomyces</taxon>
    </lineage>
</organism>
<accession>A0ACD4ZJL0</accession>
<dbReference type="Proteomes" id="UP001348369">
    <property type="component" value="Chromosome"/>
</dbReference>